<dbReference type="Proteomes" id="UP000593765">
    <property type="component" value="Chromosome"/>
</dbReference>
<evidence type="ECO:0000259" key="8">
    <source>
        <dbReference type="PROSITE" id="PS50110"/>
    </source>
</evidence>
<evidence type="ECO:0000256" key="4">
    <source>
        <dbReference type="ARBA" id="ARBA00023125"/>
    </source>
</evidence>
<feature type="region of interest" description="Disordered" evidence="7">
    <location>
        <begin position="1"/>
        <end position="26"/>
    </location>
</feature>
<keyword evidence="4" id="KW-0238">DNA-binding</keyword>
<dbReference type="PROSITE" id="PS50110">
    <property type="entry name" value="RESPONSE_REGULATORY"/>
    <property type="match status" value="1"/>
</dbReference>
<evidence type="ECO:0000313" key="10">
    <source>
        <dbReference type="Proteomes" id="UP000593765"/>
    </source>
</evidence>
<dbReference type="PANTHER" id="PTHR44591:SF3">
    <property type="entry name" value="RESPONSE REGULATORY DOMAIN-CONTAINING PROTEIN"/>
    <property type="match status" value="1"/>
</dbReference>
<evidence type="ECO:0000256" key="2">
    <source>
        <dbReference type="ARBA" id="ARBA00023012"/>
    </source>
</evidence>
<protein>
    <submittedName>
        <fullName evidence="9">Response regulator</fullName>
    </submittedName>
</protein>
<reference evidence="9 10" key="1">
    <citation type="submission" date="2020-10" db="EMBL/GenBank/DDBJ databases">
        <title>Wide distribution of Phycisphaera-like planctomycetes from WD2101 soil group in peatlands and genome analysis of the first cultivated representative.</title>
        <authorList>
            <person name="Dedysh S.N."/>
            <person name="Beletsky A.V."/>
            <person name="Ivanova A."/>
            <person name="Kulichevskaya I.S."/>
            <person name="Suzina N.E."/>
            <person name="Philippov D.A."/>
            <person name="Rakitin A.L."/>
            <person name="Mardanov A.V."/>
            <person name="Ravin N.V."/>
        </authorList>
    </citation>
    <scope>NUCLEOTIDE SEQUENCE [LARGE SCALE GENOMIC DNA]</scope>
    <source>
        <strain evidence="9 10">M1803</strain>
    </source>
</reference>
<dbReference type="GO" id="GO:0003677">
    <property type="term" value="F:DNA binding"/>
    <property type="evidence" value="ECO:0007669"/>
    <property type="project" value="UniProtKB-KW"/>
</dbReference>
<dbReference type="KEGG" id="hbs:IPV69_04000"/>
<evidence type="ECO:0000256" key="3">
    <source>
        <dbReference type="ARBA" id="ARBA00023015"/>
    </source>
</evidence>
<gene>
    <name evidence="9" type="ORF">IPV69_04000</name>
</gene>
<dbReference type="InterPro" id="IPR050595">
    <property type="entry name" value="Bact_response_regulator"/>
</dbReference>
<dbReference type="GO" id="GO:0046872">
    <property type="term" value="F:metal ion binding"/>
    <property type="evidence" value="ECO:0007669"/>
    <property type="project" value="InterPro"/>
</dbReference>
<dbReference type="Pfam" id="PF19335">
    <property type="entry name" value="HMBD"/>
    <property type="match status" value="1"/>
</dbReference>
<evidence type="ECO:0000256" key="6">
    <source>
        <dbReference type="PROSITE-ProRule" id="PRU00169"/>
    </source>
</evidence>
<dbReference type="GO" id="GO:0000160">
    <property type="term" value="P:phosphorelay signal transduction system"/>
    <property type="evidence" value="ECO:0007669"/>
    <property type="project" value="UniProtKB-KW"/>
</dbReference>
<keyword evidence="5" id="KW-0804">Transcription</keyword>
<evidence type="ECO:0000256" key="7">
    <source>
        <dbReference type="SAM" id="MobiDB-lite"/>
    </source>
</evidence>
<keyword evidence="1 6" id="KW-0597">Phosphoprotein</keyword>
<feature type="domain" description="Response regulatory" evidence="8">
    <location>
        <begin position="35"/>
        <end position="151"/>
    </location>
</feature>
<keyword evidence="10" id="KW-1185">Reference proteome</keyword>
<dbReference type="InterPro" id="IPR045800">
    <property type="entry name" value="HMBD"/>
</dbReference>
<keyword evidence="3" id="KW-0805">Transcription regulation</keyword>
<keyword evidence="2" id="KW-0902">Two-component regulatory system</keyword>
<accession>A0A7M2WYP3</accession>
<dbReference type="InterPro" id="IPR011006">
    <property type="entry name" value="CheY-like_superfamily"/>
</dbReference>
<dbReference type="PANTHER" id="PTHR44591">
    <property type="entry name" value="STRESS RESPONSE REGULATOR PROTEIN 1"/>
    <property type="match status" value="1"/>
</dbReference>
<dbReference type="AlphaFoldDB" id="A0A7M2WYP3"/>
<evidence type="ECO:0000313" key="9">
    <source>
        <dbReference type="EMBL" id="QOV90539.1"/>
    </source>
</evidence>
<evidence type="ECO:0000256" key="5">
    <source>
        <dbReference type="ARBA" id="ARBA00023163"/>
    </source>
</evidence>
<dbReference type="Gene3D" id="3.40.50.2300">
    <property type="match status" value="1"/>
</dbReference>
<dbReference type="InterPro" id="IPR001789">
    <property type="entry name" value="Sig_transdc_resp-reg_receiver"/>
</dbReference>
<feature type="modified residue" description="4-aspartylphosphate" evidence="6">
    <location>
        <position position="84"/>
    </location>
</feature>
<dbReference type="SUPFAM" id="SSF52172">
    <property type="entry name" value="CheY-like"/>
    <property type="match status" value="1"/>
</dbReference>
<proteinExistence type="predicted"/>
<sequence>MTDNDPPRLRLTPSATGGEEPRVLPNTESFLPQSTILIVDDNPQNVELLQAFLESLPVRIITAFDGAEALESVAEHNPDLILLDVMMPQISGFQVCRKLKSDPKTKDIQILMVTALNELGDIEQATEVGTDDFVSKPVNKFELLTRVKSLLRVRHLKSELERALTYLSEVEEDVTFYTCPAHHDVVQDMPGTCPICGTKLVAKD</sequence>
<dbReference type="FunFam" id="3.40.50.2300:FF:000001">
    <property type="entry name" value="DNA-binding response regulator PhoB"/>
    <property type="match status" value="1"/>
</dbReference>
<dbReference type="CDD" id="cd17538">
    <property type="entry name" value="REC_D1_PleD-like"/>
    <property type="match status" value="1"/>
</dbReference>
<name>A0A7M2WYP3_9BACT</name>
<dbReference type="RefSeq" id="WP_206293628.1">
    <property type="nucleotide sequence ID" value="NZ_CP063458.1"/>
</dbReference>
<dbReference type="Pfam" id="PF00072">
    <property type="entry name" value="Response_reg"/>
    <property type="match status" value="1"/>
</dbReference>
<dbReference type="EMBL" id="CP063458">
    <property type="protein sequence ID" value="QOV90539.1"/>
    <property type="molecule type" value="Genomic_DNA"/>
</dbReference>
<evidence type="ECO:0000256" key="1">
    <source>
        <dbReference type="ARBA" id="ARBA00022553"/>
    </source>
</evidence>
<dbReference type="SMART" id="SM00448">
    <property type="entry name" value="REC"/>
    <property type="match status" value="1"/>
</dbReference>
<organism evidence="9 10">
    <name type="scientific">Humisphaera borealis</name>
    <dbReference type="NCBI Taxonomy" id="2807512"/>
    <lineage>
        <taxon>Bacteria</taxon>
        <taxon>Pseudomonadati</taxon>
        <taxon>Planctomycetota</taxon>
        <taxon>Phycisphaerae</taxon>
        <taxon>Tepidisphaerales</taxon>
        <taxon>Tepidisphaeraceae</taxon>
        <taxon>Humisphaera</taxon>
    </lineage>
</organism>